<dbReference type="InterPro" id="IPR019999">
    <property type="entry name" value="Anth_synth_I-like"/>
</dbReference>
<dbReference type="Gene3D" id="3.60.120.10">
    <property type="entry name" value="Anthranilate synthase"/>
    <property type="match status" value="1"/>
</dbReference>
<gene>
    <name evidence="3" type="ORF">VCB98_05525</name>
</gene>
<accession>A0AAP6MJS5</accession>
<proteinExistence type="predicted"/>
<keyword evidence="4" id="KW-1185">Reference proteome</keyword>
<comment type="caution">
    <text evidence="3">The sequence shown here is derived from an EMBL/GenBank/DDBJ whole genome shotgun (WGS) entry which is preliminary data.</text>
</comment>
<dbReference type="GO" id="GO:0046820">
    <property type="term" value="F:4-amino-4-deoxychorismate synthase activity"/>
    <property type="evidence" value="ECO:0007669"/>
    <property type="project" value="UniProtKB-EC"/>
</dbReference>
<dbReference type="InterPro" id="IPR006805">
    <property type="entry name" value="Anth_synth_I_N"/>
</dbReference>
<evidence type="ECO:0000313" key="4">
    <source>
        <dbReference type="Proteomes" id="UP001302316"/>
    </source>
</evidence>
<dbReference type="PRINTS" id="PR00095">
    <property type="entry name" value="ANTSNTHASEI"/>
</dbReference>
<evidence type="ECO:0000259" key="1">
    <source>
        <dbReference type="Pfam" id="PF00425"/>
    </source>
</evidence>
<keyword evidence="3" id="KW-0808">Transferase</keyword>
<feature type="domain" description="Chorismate-utilising enzyme C-terminal" evidence="1">
    <location>
        <begin position="186"/>
        <end position="438"/>
    </location>
</feature>
<dbReference type="EMBL" id="JAYGII010000008">
    <property type="protein sequence ID" value="MEA5445274.1"/>
    <property type="molecule type" value="Genomic_DNA"/>
</dbReference>
<evidence type="ECO:0000259" key="2">
    <source>
        <dbReference type="Pfam" id="PF04715"/>
    </source>
</evidence>
<dbReference type="RefSeq" id="WP_346050904.1">
    <property type="nucleotide sequence ID" value="NZ_JAYGII010000008.1"/>
</dbReference>
<dbReference type="GO" id="GO:0000162">
    <property type="term" value="P:L-tryptophan biosynthetic process"/>
    <property type="evidence" value="ECO:0007669"/>
    <property type="project" value="TreeGrafter"/>
</dbReference>
<dbReference type="NCBIfam" id="NF006563">
    <property type="entry name" value="PRK09070.1"/>
    <property type="match status" value="1"/>
</dbReference>
<organism evidence="3 4">
    <name type="scientific">Natronospira elongata</name>
    <dbReference type="NCBI Taxonomy" id="3110268"/>
    <lineage>
        <taxon>Bacteria</taxon>
        <taxon>Pseudomonadati</taxon>
        <taxon>Pseudomonadota</taxon>
        <taxon>Gammaproteobacteria</taxon>
        <taxon>Natronospirales</taxon>
        <taxon>Natronospiraceae</taxon>
        <taxon>Natronospira</taxon>
    </lineage>
</organism>
<dbReference type="Pfam" id="PF04715">
    <property type="entry name" value="Anth_synt_I_N"/>
    <property type="match status" value="1"/>
</dbReference>
<reference evidence="3 4" key="1">
    <citation type="submission" date="2023-12" db="EMBL/GenBank/DDBJ databases">
        <title>Whole-genome sequencing of halo(alkali)philic microorganisms from hypersaline lakes.</title>
        <authorList>
            <person name="Sorokin D.Y."/>
            <person name="Merkel A.Y."/>
            <person name="Messina E."/>
            <person name="Yakimov M."/>
        </authorList>
    </citation>
    <scope>NUCLEOTIDE SEQUENCE [LARGE SCALE GENOMIC DNA]</scope>
    <source>
        <strain evidence="3 4">AB-CW1</strain>
    </source>
</reference>
<dbReference type="SUPFAM" id="SSF56322">
    <property type="entry name" value="ADC synthase"/>
    <property type="match status" value="1"/>
</dbReference>
<name>A0AAP6MJS5_9GAMM</name>
<dbReference type="EC" id="2.6.1.85" evidence="3"/>
<dbReference type="AlphaFoldDB" id="A0AAP6MJS5"/>
<dbReference type="Pfam" id="PF00425">
    <property type="entry name" value="Chorismate_bind"/>
    <property type="match status" value="1"/>
</dbReference>
<protein>
    <submittedName>
        <fullName evidence="3">Aminodeoxychorismate synthase component I</fullName>
        <ecNumber evidence="3">2.6.1.85</ecNumber>
    </submittedName>
</protein>
<feature type="domain" description="Anthranilate synthase component I N-terminal" evidence="2">
    <location>
        <begin position="25"/>
        <end position="139"/>
    </location>
</feature>
<dbReference type="InterPro" id="IPR005801">
    <property type="entry name" value="ADC_synthase"/>
</dbReference>
<evidence type="ECO:0000313" key="3">
    <source>
        <dbReference type="EMBL" id="MEA5445274.1"/>
    </source>
</evidence>
<keyword evidence="3" id="KW-0032">Aminotransferase</keyword>
<dbReference type="PANTHER" id="PTHR11236:SF9">
    <property type="entry name" value="ANTHRANILATE SYNTHASE COMPONENT 1"/>
    <property type="match status" value="1"/>
</dbReference>
<dbReference type="Proteomes" id="UP001302316">
    <property type="component" value="Unassembled WGS sequence"/>
</dbReference>
<dbReference type="PANTHER" id="PTHR11236">
    <property type="entry name" value="AMINOBENZOATE/ANTHRANILATE SYNTHASE"/>
    <property type="match status" value="1"/>
</dbReference>
<dbReference type="InterPro" id="IPR015890">
    <property type="entry name" value="Chorismate_C"/>
</dbReference>
<sequence length="450" mass="49553">MHDAVHLQRRLEVIPDLLAMHEAQPARYPFLLESAARAEAAGGDNGRFSILFAFPGDSISCPAGADPDDFFQRLDEAWRQERLSATTSHLPFTGGWFFYLAYEMAGVVEPKLNLPSDGDMPRAWAARVPAAVIIDHGQQAAWAVAEPGQEDNLAEICRDAAQAQPRQAEPEQLLGANLVEEDPSLYCRAVERARHYIHDGDIFQANLSRAWRGQLAEDVRPQDVYRRLRRTNPGPFAGLAVRGDQAIISSSPERLVSRRDDWVNTRPIAGTRPRGQLAGEDDALRSELIGHPKERAEHIMLIDLERNDLGRICRPGTVEVNELMVLESYAHVHHIVSNVRGRVADSVSPGEILQAVFPGGTITGCPKVRCMEIIAELEARPRGAYTGSLGYINRDGSMDSSILIRTMECQGRDLRLLAGGGIVADSVPDRELEETRAKARGMVLALEPGS</sequence>